<dbReference type="RefSeq" id="WP_204197432.1">
    <property type="nucleotide sequence ID" value="NZ_JAFEMC010000002.1"/>
</dbReference>
<comment type="caution">
    <text evidence="5">The sequence shown here is derived from an EMBL/GenBank/DDBJ whole genome shotgun (WGS) entry which is preliminary data.</text>
</comment>
<dbReference type="EMBL" id="JAFEMC010000002">
    <property type="protein sequence ID" value="MBM6576139.1"/>
    <property type="molecule type" value="Genomic_DNA"/>
</dbReference>
<evidence type="ECO:0000313" key="5">
    <source>
        <dbReference type="EMBL" id="MBM6576139.1"/>
    </source>
</evidence>
<dbReference type="InterPro" id="IPR012318">
    <property type="entry name" value="HTH_CRP"/>
</dbReference>
<dbReference type="Gene3D" id="2.60.120.10">
    <property type="entry name" value="Jelly Rolls"/>
    <property type="match status" value="1"/>
</dbReference>
<keyword evidence="1" id="KW-0805">Transcription regulation</keyword>
<evidence type="ECO:0000256" key="1">
    <source>
        <dbReference type="ARBA" id="ARBA00023015"/>
    </source>
</evidence>
<feature type="domain" description="HTH crp-type" evidence="4">
    <location>
        <begin position="151"/>
        <end position="224"/>
    </location>
</feature>
<name>A0ABS2D5D9_9SPHN</name>
<dbReference type="CDD" id="cd00038">
    <property type="entry name" value="CAP_ED"/>
    <property type="match status" value="1"/>
</dbReference>
<sequence length="246" mass="27428">MAGASCPQDVLIAKLETRFPLSESDRDALRGLPCIPRTIPAQSYMLREGTRPTKCCLLLDGFAFRHKLAADGGRQIVGLMIPGDFTDLQHLFLREADHNIQALTRIEVAEFAAEDLRGLALGRPAVAQALWIDTLIEASIAREAILNFGRRNGPMRLAHMLCEFEVRLRQSGLADAGYDLPMTQEQIGDATGMTAVHVNRTLKQLEREGLIVRVKRHLKIADWVGLQQRADFNPLYLHLDQARPAD</sequence>
<organism evidence="5 6">
    <name type="scientific">Sphingomonas longa</name>
    <dbReference type="NCBI Taxonomy" id="2778730"/>
    <lineage>
        <taxon>Bacteria</taxon>
        <taxon>Pseudomonadati</taxon>
        <taxon>Pseudomonadota</taxon>
        <taxon>Alphaproteobacteria</taxon>
        <taxon>Sphingomonadales</taxon>
        <taxon>Sphingomonadaceae</taxon>
        <taxon>Sphingomonas</taxon>
    </lineage>
</organism>
<dbReference type="PROSITE" id="PS51063">
    <property type="entry name" value="HTH_CRP_2"/>
    <property type="match status" value="1"/>
</dbReference>
<evidence type="ECO:0000313" key="6">
    <source>
        <dbReference type="Proteomes" id="UP000763641"/>
    </source>
</evidence>
<dbReference type="PRINTS" id="PR00034">
    <property type="entry name" value="HTHCRP"/>
</dbReference>
<keyword evidence="3" id="KW-0804">Transcription</keyword>
<dbReference type="Pfam" id="PF13545">
    <property type="entry name" value="HTH_Crp_2"/>
    <property type="match status" value="1"/>
</dbReference>
<dbReference type="InterPro" id="IPR018490">
    <property type="entry name" value="cNMP-bd_dom_sf"/>
</dbReference>
<evidence type="ECO:0000259" key="4">
    <source>
        <dbReference type="PROSITE" id="PS51063"/>
    </source>
</evidence>
<dbReference type="InterPro" id="IPR000595">
    <property type="entry name" value="cNMP-bd_dom"/>
</dbReference>
<protein>
    <submittedName>
        <fullName evidence="5">Crp/Fnr family transcriptional regulator</fullName>
    </submittedName>
</protein>
<dbReference type="InterPro" id="IPR036390">
    <property type="entry name" value="WH_DNA-bd_sf"/>
</dbReference>
<dbReference type="SUPFAM" id="SSF46785">
    <property type="entry name" value="Winged helix' DNA-binding domain"/>
    <property type="match status" value="1"/>
</dbReference>
<dbReference type="InterPro" id="IPR036388">
    <property type="entry name" value="WH-like_DNA-bd_sf"/>
</dbReference>
<dbReference type="SUPFAM" id="SSF51206">
    <property type="entry name" value="cAMP-binding domain-like"/>
    <property type="match status" value="1"/>
</dbReference>
<evidence type="ECO:0000256" key="2">
    <source>
        <dbReference type="ARBA" id="ARBA00023125"/>
    </source>
</evidence>
<dbReference type="Gene3D" id="1.10.10.10">
    <property type="entry name" value="Winged helix-like DNA-binding domain superfamily/Winged helix DNA-binding domain"/>
    <property type="match status" value="1"/>
</dbReference>
<evidence type="ECO:0000256" key="3">
    <source>
        <dbReference type="ARBA" id="ARBA00023163"/>
    </source>
</evidence>
<keyword evidence="6" id="KW-1185">Reference proteome</keyword>
<dbReference type="Pfam" id="PF00027">
    <property type="entry name" value="cNMP_binding"/>
    <property type="match status" value="1"/>
</dbReference>
<dbReference type="Proteomes" id="UP000763641">
    <property type="component" value="Unassembled WGS sequence"/>
</dbReference>
<proteinExistence type="predicted"/>
<gene>
    <name evidence="5" type="ORF">ILT43_07125</name>
</gene>
<keyword evidence="2" id="KW-0238">DNA-binding</keyword>
<dbReference type="InterPro" id="IPR014710">
    <property type="entry name" value="RmlC-like_jellyroll"/>
</dbReference>
<accession>A0ABS2D5D9</accession>
<dbReference type="SMART" id="SM00419">
    <property type="entry name" value="HTH_CRP"/>
    <property type="match status" value="1"/>
</dbReference>
<reference evidence="5 6" key="1">
    <citation type="submission" date="2020-12" db="EMBL/GenBank/DDBJ databases">
        <title>Sphingomonas sp.</title>
        <authorList>
            <person name="Kim M.K."/>
        </authorList>
    </citation>
    <scope>NUCLEOTIDE SEQUENCE [LARGE SCALE GENOMIC DNA]</scope>
    <source>
        <strain evidence="5 6">BT552</strain>
    </source>
</reference>
<dbReference type="CDD" id="cd00092">
    <property type="entry name" value="HTH_CRP"/>
    <property type="match status" value="1"/>
</dbReference>